<name>A0ABU5SSF4_9CYAN</name>
<gene>
    <name evidence="1" type="ORF">VB739_02550</name>
</gene>
<dbReference type="Proteomes" id="UP001302329">
    <property type="component" value="Unassembled WGS sequence"/>
</dbReference>
<proteinExistence type="predicted"/>
<reference evidence="1 2" key="1">
    <citation type="submission" date="2023-12" db="EMBL/GenBank/DDBJ databases">
        <title>Baltic Sea Cyanobacteria.</title>
        <authorList>
            <person name="Delbaje E."/>
            <person name="Fewer D.P."/>
            <person name="Shishido T.K."/>
        </authorList>
    </citation>
    <scope>NUCLEOTIDE SEQUENCE [LARGE SCALE GENOMIC DNA]</scope>
    <source>
        <strain evidence="1 2">UHCC 0281</strain>
    </source>
</reference>
<evidence type="ECO:0000313" key="1">
    <source>
        <dbReference type="EMBL" id="MEA5441424.1"/>
    </source>
</evidence>
<dbReference type="EMBL" id="JAYGHY010000005">
    <property type="protein sequence ID" value="MEA5441424.1"/>
    <property type="molecule type" value="Genomic_DNA"/>
</dbReference>
<sequence length="83" mass="9352">MAVTDRHAEQKAECEKLARSKLVYPDSYKRVSGFVKTADDGAQRTFQWTFTSRNNQGGMGRGAVVCKANYYLKMATVDVRQVN</sequence>
<comment type="caution">
    <text evidence="1">The sequence shown here is derived from an EMBL/GenBank/DDBJ whole genome shotgun (WGS) entry which is preliminary data.</text>
</comment>
<evidence type="ECO:0000313" key="2">
    <source>
        <dbReference type="Proteomes" id="UP001302329"/>
    </source>
</evidence>
<dbReference type="RefSeq" id="WP_323355562.1">
    <property type="nucleotide sequence ID" value="NZ_JAYGHY010000005.1"/>
</dbReference>
<accession>A0ABU5SSF4</accession>
<keyword evidence="2" id="KW-1185">Reference proteome</keyword>
<protein>
    <submittedName>
        <fullName evidence="1">Uncharacterized protein</fullName>
    </submittedName>
</protein>
<organism evidence="1 2">
    <name type="scientific">Cyanobium gracile UHCC 0281</name>
    <dbReference type="NCBI Taxonomy" id="3110309"/>
    <lineage>
        <taxon>Bacteria</taxon>
        <taxon>Bacillati</taxon>
        <taxon>Cyanobacteriota</taxon>
        <taxon>Cyanophyceae</taxon>
        <taxon>Synechococcales</taxon>
        <taxon>Prochlorococcaceae</taxon>
        <taxon>Cyanobium</taxon>
    </lineage>
</organism>